<dbReference type="EMBL" id="KZ451895">
    <property type="protein sequence ID" value="PKA65457.1"/>
    <property type="molecule type" value="Genomic_DNA"/>
</dbReference>
<evidence type="ECO:0000256" key="2">
    <source>
        <dbReference type="ARBA" id="ARBA00023015"/>
    </source>
</evidence>
<evidence type="ECO:0000256" key="1">
    <source>
        <dbReference type="ARBA" id="ARBA00005510"/>
    </source>
</evidence>
<keyword evidence="6" id="KW-1185">Reference proteome</keyword>
<dbReference type="GO" id="GO:0006355">
    <property type="term" value="P:regulation of DNA-templated transcription"/>
    <property type="evidence" value="ECO:0007669"/>
    <property type="project" value="InterPro"/>
</dbReference>
<dbReference type="AlphaFoldDB" id="A0A2I0BCD6"/>
<dbReference type="PANTHER" id="PTHR33124:SF5">
    <property type="entry name" value="TRANSCRIPTION FACTOR IBH1-LIKE 1"/>
    <property type="match status" value="1"/>
</dbReference>
<protein>
    <recommendedName>
        <fullName evidence="4">BHLH domain-containing protein</fullName>
    </recommendedName>
</protein>
<dbReference type="InterPro" id="IPR044660">
    <property type="entry name" value="IBH1-like"/>
</dbReference>
<evidence type="ECO:0000256" key="3">
    <source>
        <dbReference type="ARBA" id="ARBA00023163"/>
    </source>
</evidence>
<dbReference type="STRING" id="1088818.A0A2I0BCD6"/>
<dbReference type="SUPFAM" id="SSF47459">
    <property type="entry name" value="HLH, helix-loop-helix DNA-binding domain"/>
    <property type="match status" value="1"/>
</dbReference>
<comment type="similarity">
    <text evidence="1">Belongs to the bHLH protein family.</text>
</comment>
<name>A0A2I0BCD6_9ASPA</name>
<evidence type="ECO:0000313" key="6">
    <source>
        <dbReference type="Proteomes" id="UP000236161"/>
    </source>
</evidence>
<dbReference type="InterPro" id="IPR059002">
    <property type="entry name" value="IBH1_N"/>
</dbReference>
<dbReference type="GO" id="GO:0046983">
    <property type="term" value="F:protein dimerization activity"/>
    <property type="evidence" value="ECO:0007669"/>
    <property type="project" value="InterPro"/>
</dbReference>
<feature type="domain" description="BHLH" evidence="4">
    <location>
        <begin position="94"/>
        <end position="143"/>
    </location>
</feature>
<keyword evidence="3" id="KW-0804">Transcription</keyword>
<sequence length="170" mass="19219">MQKTNAFKQSFLKTMLLGLKLGVSSKKMSYQERKRTIKLSANIAMAVAGDGRHWSLAIIAHHAKQEKNKTLMWRMLGRRRCEKARTENSPRISSRLRRRSQAEIIAKSPVKKRTEILKRLVPGGEAMDDLSLLGEAIDYVISLQAQVDLMKLIIQTFSKPSSNSHSVLST</sequence>
<dbReference type="OrthoDB" id="1922093at2759"/>
<gene>
    <name evidence="5" type="ORF">AXF42_Ash005791</name>
</gene>
<proteinExistence type="inferred from homology"/>
<dbReference type="PANTHER" id="PTHR33124">
    <property type="entry name" value="TRANSCRIPTION FACTOR IBH1-LIKE 1"/>
    <property type="match status" value="1"/>
</dbReference>
<reference evidence="5 6" key="1">
    <citation type="journal article" date="2017" name="Nature">
        <title>The Apostasia genome and the evolution of orchids.</title>
        <authorList>
            <person name="Zhang G.Q."/>
            <person name="Liu K.W."/>
            <person name="Li Z."/>
            <person name="Lohaus R."/>
            <person name="Hsiao Y.Y."/>
            <person name="Niu S.C."/>
            <person name="Wang J.Y."/>
            <person name="Lin Y.C."/>
            <person name="Xu Q."/>
            <person name="Chen L.J."/>
            <person name="Yoshida K."/>
            <person name="Fujiwara S."/>
            <person name="Wang Z.W."/>
            <person name="Zhang Y.Q."/>
            <person name="Mitsuda N."/>
            <person name="Wang M."/>
            <person name="Liu G.H."/>
            <person name="Pecoraro L."/>
            <person name="Huang H.X."/>
            <person name="Xiao X.J."/>
            <person name="Lin M."/>
            <person name="Wu X.Y."/>
            <person name="Wu W.L."/>
            <person name="Chen Y.Y."/>
            <person name="Chang S.B."/>
            <person name="Sakamoto S."/>
            <person name="Ohme-Takagi M."/>
            <person name="Yagi M."/>
            <person name="Zeng S.J."/>
            <person name="Shen C.Y."/>
            <person name="Yeh C.M."/>
            <person name="Luo Y.B."/>
            <person name="Tsai W.C."/>
            <person name="Van de Peer Y."/>
            <person name="Liu Z.J."/>
        </authorList>
    </citation>
    <scope>NUCLEOTIDE SEQUENCE [LARGE SCALE GENOMIC DNA]</scope>
    <source>
        <strain evidence="6">cv. Shenzhen</strain>
        <tissue evidence="5">Stem</tissue>
    </source>
</reference>
<keyword evidence="2" id="KW-0805">Transcription regulation</keyword>
<dbReference type="Pfam" id="PF26576">
    <property type="entry name" value="IBH1_N"/>
    <property type="match status" value="1"/>
</dbReference>
<dbReference type="InterPro" id="IPR036638">
    <property type="entry name" value="HLH_DNA-bd_sf"/>
</dbReference>
<accession>A0A2I0BCD6</accession>
<organism evidence="5 6">
    <name type="scientific">Apostasia shenzhenica</name>
    <dbReference type="NCBI Taxonomy" id="1088818"/>
    <lineage>
        <taxon>Eukaryota</taxon>
        <taxon>Viridiplantae</taxon>
        <taxon>Streptophyta</taxon>
        <taxon>Embryophyta</taxon>
        <taxon>Tracheophyta</taxon>
        <taxon>Spermatophyta</taxon>
        <taxon>Magnoliopsida</taxon>
        <taxon>Liliopsida</taxon>
        <taxon>Asparagales</taxon>
        <taxon>Orchidaceae</taxon>
        <taxon>Apostasioideae</taxon>
        <taxon>Apostasia</taxon>
    </lineage>
</organism>
<evidence type="ECO:0000259" key="4">
    <source>
        <dbReference type="PROSITE" id="PS50888"/>
    </source>
</evidence>
<evidence type="ECO:0000313" key="5">
    <source>
        <dbReference type="EMBL" id="PKA65457.1"/>
    </source>
</evidence>
<dbReference type="InterPro" id="IPR011598">
    <property type="entry name" value="bHLH_dom"/>
</dbReference>
<dbReference type="Proteomes" id="UP000236161">
    <property type="component" value="Unassembled WGS sequence"/>
</dbReference>
<dbReference type="PROSITE" id="PS50888">
    <property type="entry name" value="BHLH"/>
    <property type="match status" value="1"/>
</dbReference>